<feature type="compositionally biased region" description="Polar residues" evidence="1">
    <location>
        <begin position="364"/>
        <end position="374"/>
    </location>
</feature>
<dbReference type="EMBL" id="CR382131">
    <property type="protein sequence ID" value="CAG79413.1"/>
    <property type="molecule type" value="Genomic_DNA"/>
</dbReference>
<evidence type="ECO:0000313" key="3">
    <source>
        <dbReference type="Proteomes" id="UP000001300"/>
    </source>
</evidence>
<dbReference type="InParanoid" id="Q6C692"/>
<feature type="compositionally biased region" description="Basic and acidic residues" evidence="1">
    <location>
        <begin position="378"/>
        <end position="393"/>
    </location>
</feature>
<feature type="compositionally biased region" description="Polar residues" evidence="1">
    <location>
        <begin position="283"/>
        <end position="295"/>
    </location>
</feature>
<sequence>MYKTRAAFDTISPPQLAPDGPERSLDLPFYSLAAKHPGVKLSYHARTVLFSYTGKQQADNALKWLMDELIEDNDELVCLKIIDKHSAKDVEKYHKQAADILRAVVAEADKVGKKLTIDVELGQGSVSKVVKHCTYLYQPALAVVARTNYIDPRVSEMPKDTATNYLLRSSVVPVIVVRPPMIDKWQERKKAHANDQPPFTVPWLIHDPRITVPKDYETQQGLLENPSFKLDDLKLLQHYQIDYKKQPTGTSLQVPSTAPNRRMSSNASQSPSNMRTPAPETLSAPTSPAQMRTNSVGGGGLPHPMYKADGFLQLPPDSSALKKQQQRRKSTLLLDDEPPKPPPTPADRYDENALDDSSPERDNSGSQPPSSRTISIVHPEKPERSRSRGKDNLRPSLSLTRTLSSSSMSSDSSKSSHKWGLGWLKGKSSKKKKGGSSGNSLKPSVTN</sequence>
<accession>Q6C692</accession>
<name>Q6C692_YARLI</name>
<feature type="region of interest" description="Disordered" evidence="1">
    <location>
        <begin position="1"/>
        <end position="20"/>
    </location>
</feature>
<dbReference type="Proteomes" id="UP000001300">
    <property type="component" value="Chromosome E"/>
</dbReference>
<feature type="compositionally biased region" description="Low complexity" evidence="1">
    <location>
        <begin position="438"/>
        <end position="447"/>
    </location>
</feature>
<dbReference type="HOGENOM" id="CLU_612819_0_0_1"/>
<dbReference type="SUPFAM" id="SSF52402">
    <property type="entry name" value="Adenine nucleotide alpha hydrolases-like"/>
    <property type="match status" value="1"/>
</dbReference>
<proteinExistence type="predicted"/>
<evidence type="ECO:0000313" key="2">
    <source>
        <dbReference type="EMBL" id="CAG79413.1"/>
    </source>
</evidence>
<dbReference type="PANTHER" id="PTHR47815:SF1">
    <property type="entry name" value="UNIVERSAL STRESS PROTEIN A FAMILY PROTEIN C25B2.10"/>
    <property type="match status" value="1"/>
</dbReference>
<dbReference type="STRING" id="284591.Q6C692"/>
<keyword evidence="3" id="KW-1185">Reference proteome</keyword>
<protein>
    <submittedName>
        <fullName evidence="2">YALI0E11451p</fullName>
    </submittedName>
</protein>
<evidence type="ECO:0000256" key="1">
    <source>
        <dbReference type="SAM" id="MobiDB-lite"/>
    </source>
</evidence>
<gene>
    <name evidence="2" type="ORF">YALI0_E11451g</name>
</gene>
<dbReference type="VEuPathDB" id="FungiDB:YALI0_E11451g"/>
<dbReference type="InterPro" id="IPR014729">
    <property type="entry name" value="Rossmann-like_a/b/a_fold"/>
</dbReference>
<feature type="compositionally biased region" description="Low complexity" evidence="1">
    <location>
        <begin position="396"/>
        <end position="426"/>
    </location>
</feature>
<dbReference type="OrthoDB" id="843225at2759"/>
<reference evidence="2 3" key="1">
    <citation type="journal article" date="2004" name="Nature">
        <title>Genome evolution in yeasts.</title>
        <authorList>
            <consortium name="Genolevures"/>
            <person name="Dujon B."/>
            <person name="Sherman D."/>
            <person name="Fischer G."/>
            <person name="Durrens P."/>
            <person name="Casaregola S."/>
            <person name="Lafontaine I."/>
            <person name="de Montigny J."/>
            <person name="Marck C."/>
            <person name="Neuveglise C."/>
            <person name="Talla E."/>
            <person name="Goffard N."/>
            <person name="Frangeul L."/>
            <person name="Aigle M."/>
            <person name="Anthouard V."/>
            <person name="Babour A."/>
            <person name="Barbe V."/>
            <person name="Barnay S."/>
            <person name="Blanchin S."/>
            <person name="Beckerich J.M."/>
            <person name="Beyne E."/>
            <person name="Bleykasten C."/>
            <person name="Boisrame A."/>
            <person name="Boyer J."/>
            <person name="Cattolico L."/>
            <person name="Confanioleri F."/>
            <person name="de Daruvar A."/>
            <person name="Despons L."/>
            <person name="Fabre E."/>
            <person name="Fairhead C."/>
            <person name="Ferry-Dumazet H."/>
            <person name="Groppi A."/>
            <person name="Hantraye F."/>
            <person name="Hennequin C."/>
            <person name="Jauniaux N."/>
            <person name="Joyet P."/>
            <person name="Kachouri R."/>
            <person name="Kerrest A."/>
            <person name="Koszul R."/>
            <person name="Lemaire M."/>
            <person name="Lesur I."/>
            <person name="Ma L."/>
            <person name="Muller H."/>
            <person name="Nicaud J.M."/>
            <person name="Nikolski M."/>
            <person name="Oztas S."/>
            <person name="Ozier-Kalogeropoulos O."/>
            <person name="Pellenz S."/>
            <person name="Potier S."/>
            <person name="Richard G.F."/>
            <person name="Straub M.L."/>
            <person name="Suleau A."/>
            <person name="Swennene D."/>
            <person name="Tekaia F."/>
            <person name="Wesolowski-Louvel M."/>
            <person name="Westhof E."/>
            <person name="Wirth B."/>
            <person name="Zeniou-Meyer M."/>
            <person name="Zivanovic I."/>
            <person name="Bolotin-Fukuhara M."/>
            <person name="Thierry A."/>
            <person name="Bouchier C."/>
            <person name="Caudron B."/>
            <person name="Scarpelli C."/>
            <person name="Gaillardin C."/>
            <person name="Weissenbach J."/>
            <person name="Wincker P."/>
            <person name="Souciet J.L."/>
        </authorList>
    </citation>
    <scope>NUCLEOTIDE SEQUENCE [LARGE SCALE GENOMIC DNA]</scope>
    <source>
        <strain evidence="3">CLIB 122 / E 150</strain>
    </source>
</reference>
<feature type="compositionally biased region" description="Polar residues" evidence="1">
    <location>
        <begin position="247"/>
        <end position="275"/>
    </location>
</feature>
<organism evidence="2 3">
    <name type="scientific">Yarrowia lipolytica (strain CLIB 122 / E 150)</name>
    <name type="common">Yeast</name>
    <name type="synonym">Candida lipolytica</name>
    <dbReference type="NCBI Taxonomy" id="284591"/>
    <lineage>
        <taxon>Eukaryota</taxon>
        <taxon>Fungi</taxon>
        <taxon>Dikarya</taxon>
        <taxon>Ascomycota</taxon>
        <taxon>Saccharomycotina</taxon>
        <taxon>Dipodascomycetes</taxon>
        <taxon>Dipodascales</taxon>
        <taxon>Dipodascales incertae sedis</taxon>
        <taxon>Yarrowia</taxon>
    </lineage>
</organism>
<dbReference type="OMA" id="KAHANDQ"/>
<dbReference type="Gene3D" id="3.40.50.620">
    <property type="entry name" value="HUPs"/>
    <property type="match status" value="1"/>
</dbReference>
<dbReference type="PANTHER" id="PTHR47815">
    <property type="entry name" value="UNIVERSAL STRESS PROTEIN A FAMILY PROTEIN C25B2.10"/>
    <property type="match status" value="1"/>
</dbReference>
<dbReference type="AlphaFoldDB" id="Q6C692"/>
<dbReference type="RefSeq" id="XP_503820.2">
    <property type="nucleotide sequence ID" value="XM_503820.2"/>
</dbReference>
<dbReference type="KEGG" id="yli:2912779"/>
<feature type="region of interest" description="Disordered" evidence="1">
    <location>
        <begin position="246"/>
        <end position="447"/>
    </location>
</feature>